<dbReference type="AlphaFoldDB" id="A0ABD1Z1G8"/>
<proteinExistence type="predicted"/>
<evidence type="ECO:0000313" key="2">
    <source>
        <dbReference type="EMBL" id="KAL2641640.1"/>
    </source>
</evidence>
<feature type="region of interest" description="Disordered" evidence="1">
    <location>
        <begin position="52"/>
        <end position="121"/>
    </location>
</feature>
<reference evidence="2 3" key="1">
    <citation type="submission" date="2024-09" db="EMBL/GenBank/DDBJ databases">
        <title>Chromosome-scale assembly of Riccia fluitans.</title>
        <authorList>
            <person name="Paukszto L."/>
            <person name="Sawicki J."/>
            <person name="Karawczyk K."/>
            <person name="Piernik-Szablinska J."/>
            <person name="Szczecinska M."/>
            <person name="Mazdziarz M."/>
        </authorList>
    </citation>
    <scope>NUCLEOTIDE SEQUENCE [LARGE SCALE GENOMIC DNA]</scope>
    <source>
        <strain evidence="2">Rf_01</strain>
        <tissue evidence="2">Aerial parts of the thallus</tissue>
    </source>
</reference>
<protein>
    <submittedName>
        <fullName evidence="2">Uncharacterized protein</fullName>
    </submittedName>
</protein>
<keyword evidence="3" id="KW-1185">Reference proteome</keyword>
<feature type="compositionally biased region" description="Low complexity" evidence="1">
    <location>
        <begin position="52"/>
        <end position="62"/>
    </location>
</feature>
<evidence type="ECO:0000256" key="1">
    <source>
        <dbReference type="SAM" id="MobiDB-lite"/>
    </source>
</evidence>
<feature type="compositionally biased region" description="Polar residues" evidence="1">
    <location>
        <begin position="75"/>
        <end position="93"/>
    </location>
</feature>
<gene>
    <name evidence="2" type="ORF">R1flu_009227</name>
</gene>
<sequence length="121" mass="13459">MFFHKKLQVTPLRRSLELARVEIEGIFSNKSSNLRWQHDIKALREIENLLGNLSSSSNSSTSEAVGEGEGYQEAWLNSNSRASLSTGETNNESESNRAAWPYSSNMARPPVNERNSESGNA</sequence>
<name>A0ABD1Z1G8_9MARC</name>
<organism evidence="2 3">
    <name type="scientific">Riccia fluitans</name>
    <dbReference type="NCBI Taxonomy" id="41844"/>
    <lineage>
        <taxon>Eukaryota</taxon>
        <taxon>Viridiplantae</taxon>
        <taxon>Streptophyta</taxon>
        <taxon>Embryophyta</taxon>
        <taxon>Marchantiophyta</taxon>
        <taxon>Marchantiopsida</taxon>
        <taxon>Marchantiidae</taxon>
        <taxon>Marchantiales</taxon>
        <taxon>Ricciaceae</taxon>
        <taxon>Riccia</taxon>
    </lineage>
</organism>
<comment type="caution">
    <text evidence="2">The sequence shown here is derived from an EMBL/GenBank/DDBJ whole genome shotgun (WGS) entry which is preliminary data.</text>
</comment>
<dbReference type="Proteomes" id="UP001605036">
    <property type="component" value="Unassembled WGS sequence"/>
</dbReference>
<evidence type="ECO:0000313" key="3">
    <source>
        <dbReference type="Proteomes" id="UP001605036"/>
    </source>
</evidence>
<accession>A0ABD1Z1G8</accession>
<dbReference type="EMBL" id="JBHFFA010000002">
    <property type="protein sequence ID" value="KAL2641640.1"/>
    <property type="molecule type" value="Genomic_DNA"/>
</dbReference>